<dbReference type="HOGENOM" id="CLU_120192_2_0_1"/>
<name>A0A0E0GYR4_ORYNI</name>
<accession>A0A0E0GYR4</accession>
<protein>
    <submittedName>
        <fullName evidence="1">Uncharacterized protein</fullName>
    </submittedName>
</protein>
<dbReference type="EnsemblPlants" id="ONIVA04G05060.1">
    <property type="protein sequence ID" value="ONIVA04G05060.1"/>
    <property type="gene ID" value="ONIVA04G05060"/>
</dbReference>
<organism evidence="1">
    <name type="scientific">Oryza nivara</name>
    <name type="common">Indian wild rice</name>
    <name type="synonym">Oryza sativa f. spontanea</name>
    <dbReference type="NCBI Taxonomy" id="4536"/>
    <lineage>
        <taxon>Eukaryota</taxon>
        <taxon>Viridiplantae</taxon>
        <taxon>Streptophyta</taxon>
        <taxon>Embryophyta</taxon>
        <taxon>Tracheophyta</taxon>
        <taxon>Spermatophyta</taxon>
        <taxon>Magnoliopsida</taxon>
        <taxon>Liliopsida</taxon>
        <taxon>Poales</taxon>
        <taxon>Poaceae</taxon>
        <taxon>BOP clade</taxon>
        <taxon>Oryzoideae</taxon>
        <taxon>Oryzeae</taxon>
        <taxon>Oryzinae</taxon>
        <taxon>Oryza</taxon>
    </lineage>
</organism>
<evidence type="ECO:0000313" key="1">
    <source>
        <dbReference type="EnsemblPlants" id="ONIVA04G05060.1"/>
    </source>
</evidence>
<reference evidence="1" key="1">
    <citation type="submission" date="2015-04" db="UniProtKB">
        <authorList>
            <consortium name="EnsemblPlants"/>
        </authorList>
    </citation>
    <scope>IDENTIFICATION</scope>
    <source>
        <strain evidence="1">SL10</strain>
    </source>
</reference>
<dbReference type="OMA" id="CRSYSMW"/>
<dbReference type="AlphaFoldDB" id="A0A0E0GYR4"/>
<reference evidence="1" key="2">
    <citation type="submission" date="2018-04" db="EMBL/GenBank/DDBJ databases">
        <title>OnivRS2 (Oryza nivara Reference Sequence Version 2).</title>
        <authorList>
            <person name="Zhang J."/>
            <person name="Kudrna D."/>
            <person name="Lee S."/>
            <person name="Talag J."/>
            <person name="Rajasekar S."/>
            <person name="Welchert J."/>
            <person name="Hsing Y.-I."/>
            <person name="Wing R.A."/>
        </authorList>
    </citation>
    <scope>NUCLEOTIDE SEQUENCE [LARGE SCALE GENOMIC DNA]</scope>
    <source>
        <strain evidence="1">SL10</strain>
    </source>
</reference>
<keyword evidence="2" id="KW-1185">Reference proteome</keyword>
<evidence type="ECO:0000313" key="2">
    <source>
        <dbReference type="Proteomes" id="UP000006591"/>
    </source>
</evidence>
<dbReference type="Gramene" id="ONIVA04G05060.1">
    <property type="protein sequence ID" value="ONIVA04G05060.1"/>
    <property type="gene ID" value="ONIVA04G05060"/>
</dbReference>
<sequence>MEEDDGTVARLNRRRCFRPCGKTSGNTLTSKEVFTWAKSNNRRLLHVGGIDRRSKIDGLQKSYICRSYSMWLAAKDRVESADHGDDGWLLLCNAELISIPQHLGGWE</sequence>
<proteinExistence type="predicted"/>
<dbReference type="Proteomes" id="UP000006591">
    <property type="component" value="Chromosome 4"/>
</dbReference>